<feature type="compositionally biased region" description="Low complexity" evidence="14">
    <location>
        <begin position="907"/>
        <end position="934"/>
    </location>
</feature>
<protein>
    <recommendedName>
        <fullName evidence="4">protein-tyrosine-phosphatase</fullName>
        <ecNumber evidence="4">3.1.3.48</ecNumber>
    </recommendedName>
</protein>
<keyword evidence="13" id="KW-0131">Cell cycle</keyword>
<dbReference type="EMBL" id="AWNI01000041">
    <property type="protein sequence ID" value="ETS59739.1"/>
    <property type="molecule type" value="Genomic_DNA"/>
</dbReference>
<dbReference type="Gene3D" id="3.90.190.10">
    <property type="entry name" value="Protein tyrosine phosphatase superfamily"/>
    <property type="match status" value="2"/>
</dbReference>
<dbReference type="OrthoDB" id="5632at2759"/>
<feature type="domain" description="Tyrosine-protein phosphatase" evidence="15">
    <location>
        <begin position="350"/>
        <end position="513"/>
    </location>
</feature>
<keyword evidence="7" id="KW-0132">Cell division</keyword>
<evidence type="ECO:0000313" key="18">
    <source>
        <dbReference type="Proteomes" id="UP000019462"/>
    </source>
</evidence>
<keyword evidence="5" id="KW-0963">Cytoplasm</keyword>
<keyword evidence="10" id="KW-0904">Protein phosphatase</keyword>
<name>W3VDY1_MOEAP</name>
<evidence type="ECO:0000256" key="3">
    <source>
        <dbReference type="ARBA" id="ARBA00007315"/>
    </source>
</evidence>
<sequence length="1279" mass="137077">MALPPFRPSTRQPVRLDAPISEGERESKRERQRPCIPTSSLPLILPILLSSTLGSPEPYRGRIRSSMSSPSAFALAEQQEHIIAPDDSDFLDSDAEGTPHPDDHLIESAVLQDVPGAASSSSSPARRARSAKGKLWPAHPLIRIHKRLWFTWFDASLPNEDELNLDAGHGAAWTNFDDGEVSKYVDAAETKPARLHWFNIDHDLVYLSFWFDWGPLNVGMFYRFCLHVHHMLTDPDMQDATLVLYTTHAPAQKANAALLATLYAMIIGKVSPADAFYPISELEFKPFRDAGYGRADYNLSIQDVLYGVQRAINHGLLDLTTFNLDEYEKYEQVHNGDWNWITPNFIAFASPNDRTYVEALRTGDGRLPSNYSFRPPGEDKLFGRTIRYFKERGVQLVVRLNNPLYDRDAFVHAGIQHADMYFDDGSNPTDDILADFIARADEVIRNDGVVAVHCKAGLGRTGVLIGAYLVWKHGFSAGEAIGFMRFMRPGCVVGPQQHFMYQNFVEWVKWGVRDQALADARKMLAEEKARLEAQYKPSTPPSTTRAVKRRAAGSDAAKVAGDESVADEHEGSDTDAEEHDEAARPRQKHKREADEAPVTPRAQRGGSRAVPASAAPGVKPAPCVGQPRKSPSPSRKRPAIQAPATVARLELNTRRYPTGASSFSQHLLRATNAVHVDADSDAEENASLDACAAGGSTAGVLVEARINVATPLRASPKAAVGTPSPVARVRGFERPRASTVGSIATPIRTSSRSASPASPGRDVVRASPGIRDRYGLRDSKSPPPATPPTLRTSRHASPVKIAPLVARVTDAEVLGVLACIPQTDRASPPKPAPKPVAAVADENAIRAPVTAPKVLRTVRSKPTLTASAAPGVRRGVVAGARSVSAKTAAAPVVRTVRAQKSTADLRTAAPASRSVSSSSTSSTAATVSRGGSRLTAPTAASAARAAAAAAQRAKVAPPAAAAAGGVRKVSVLRPQPVRRRRSSTGQADVDLHPPTFSDLSLFSPLPRHPPKMSRLSNRVCIVTGGMRGFGASIVSLFASHGARILVLDLLTPSAGYYTPSPDATSLTPSSATTNIYAVAADITSRDSWVSALATVKELWGAVPDVVVNNAGWTYSNKPTLDVTDADFDRVFAINVKSVFLSTDVVLPAMLEAQLDDAVFVNVSSTAAIRPRPKLVWYNASKGAVSTATKALAVEYAPHKVRFNTVSPVAGNTPLLSKFAGSAEAGDTMSPHQLAQFHASIPIGRLSEGSDIANACLFLADAASNFITGIDIPVDGGRCV</sequence>
<dbReference type="Pfam" id="PF22785">
    <property type="entry name" value="Tc-R-P"/>
    <property type="match status" value="1"/>
</dbReference>
<dbReference type="CDD" id="cd14499">
    <property type="entry name" value="CDC14_C"/>
    <property type="match status" value="1"/>
</dbReference>
<keyword evidence="8" id="KW-0498">Mitosis</keyword>
<feature type="region of interest" description="Disordered" evidence="14">
    <location>
        <begin position="898"/>
        <end position="934"/>
    </location>
</feature>
<dbReference type="FunFam" id="3.90.190.10:FF:000038">
    <property type="entry name" value="Tyrosine-protein phosphatase CDC14"/>
    <property type="match status" value="1"/>
</dbReference>
<dbReference type="Pfam" id="PF14671">
    <property type="entry name" value="DSPn"/>
    <property type="match status" value="1"/>
</dbReference>
<dbReference type="InterPro" id="IPR029260">
    <property type="entry name" value="DSPn"/>
</dbReference>
<organism evidence="17 18">
    <name type="scientific">Moesziomyces aphidis</name>
    <name type="common">Pseudozyma aphidis</name>
    <dbReference type="NCBI Taxonomy" id="84754"/>
    <lineage>
        <taxon>Eukaryota</taxon>
        <taxon>Fungi</taxon>
        <taxon>Dikarya</taxon>
        <taxon>Basidiomycota</taxon>
        <taxon>Ustilaginomycotina</taxon>
        <taxon>Ustilaginomycetes</taxon>
        <taxon>Ustilaginales</taxon>
        <taxon>Ustilaginaceae</taxon>
        <taxon>Moesziomyces</taxon>
    </lineage>
</organism>
<dbReference type="FunFam" id="3.40.50.720:FF:000084">
    <property type="entry name" value="Short-chain dehydrogenase reductase"/>
    <property type="match status" value="1"/>
</dbReference>
<keyword evidence="9" id="KW-0378">Hydrolase</keyword>
<keyword evidence="11" id="KW-0539">Nucleus</keyword>
<evidence type="ECO:0000256" key="11">
    <source>
        <dbReference type="ARBA" id="ARBA00023242"/>
    </source>
</evidence>
<evidence type="ECO:0000256" key="6">
    <source>
        <dbReference type="ARBA" id="ARBA00022553"/>
    </source>
</evidence>
<evidence type="ECO:0000313" key="17">
    <source>
        <dbReference type="EMBL" id="ETS59739.1"/>
    </source>
</evidence>
<dbReference type="GO" id="GO:0051301">
    <property type="term" value="P:cell division"/>
    <property type="evidence" value="ECO:0007669"/>
    <property type="project" value="UniProtKB-KW"/>
</dbReference>
<dbReference type="GO" id="GO:0005737">
    <property type="term" value="C:cytoplasm"/>
    <property type="evidence" value="ECO:0007669"/>
    <property type="project" value="UniProtKB-SubCell"/>
</dbReference>
<evidence type="ECO:0000259" key="16">
    <source>
        <dbReference type="PROSITE" id="PS50056"/>
    </source>
</evidence>
<feature type="domain" description="Tyrosine specific protein phosphatases" evidence="16">
    <location>
        <begin position="434"/>
        <end position="499"/>
    </location>
</feature>
<evidence type="ECO:0000256" key="14">
    <source>
        <dbReference type="SAM" id="MobiDB-lite"/>
    </source>
</evidence>
<dbReference type="InterPro" id="IPR029021">
    <property type="entry name" value="Prot-tyrosine_phosphatase-like"/>
</dbReference>
<dbReference type="EC" id="3.1.3.48" evidence="4"/>
<dbReference type="HOGENOM" id="CLU_006615_0_0_1"/>
<dbReference type="GO" id="GO:0033554">
    <property type="term" value="P:cellular response to stress"/>
    <property type="evidence" value="ECO:0007669"/>
    <property type="project" value="UniProtKB-ARBA"/>
</dbReference>
<evidence type="ECO:0000256" key="7">
    <source>
        <dbReference type="ARBA" id="ARBA00022618"/>
    </source>
</evidence>
<keyword evidence="12" id="KW-0469">Meiosis</keyword>
<dbReference type="GO" id="GO:0007096">
    <property type="term" value="P:regulation of exit from mitosis"/>
    <property type="evidence" value="ECO:0007669"/>
    <property type="project" value="UniProtKB-ARBA"/>
</dbReference>
<evidence type="ECO:0000256" key="9">
    <source>
        <dbReference type="ARBA" id="ARBA00022801"/>
    </source>
</evidence>
<dbReference type="GO" id="GO:0051321">
    <property type="term" value="P:meiotic cell cycle"/>
    <property type="evidence" value="ECO:0007669"/>
    <property type="project" value="UniProtKB-KW"/>
</dbReference>
<dbReference type="Proteomes" id="UP000019462">
    <property type="component" value="Unassembled WGS sequence"/>
</dbReference>
<dbReference type="PRINTS" id="PR00081">
    <property type="entry name" value="GDHRDH"/>
</dbReference>
<feature type="compositionally biased region" description="Basic and acidic residues" evidence="14">
    <location>
        <begin position="770"/>
        <end position="780"/>
    </location>
</feature>
<dbReference type="NCBIfam" id="NF005559">
    <property type="entry name" value="PRK07231.1"/>
    <property type="match status" value="1"/>
</dbReference>
<feature type="region of interest" description="Disordered" evidence="14">
    <location>
        <begin position="747"/>
        <end position="795"/>
    </location>
</feature>
<feature type="region of interest" description="Disordered" evidence="14">
    <location>
        <begin position="1"/>
        <end position="37"/>
    </location>
</feature>
<evidence type="ECO:0000256" key="5">
    <source>
        <dbReference type="ARBA" id="ARBA00022490"/>
    </source>
</evidence>
<evidence type="ECO:0000256" key="4">
    <source>
        <dbReference type="ARBA" id="ARBA00013064"/>
    </source>
</evidence>
<feature type="compositionally biased region" description="Low complexity" evidence="14">
    <location>
        <begin position="747"/>
        <end position="759"/>
    </location>
</feature>
<dbReference type="GO" id="GO:0005730">
    <property type="term" value="C:nucleolus"/>
    <property type="evidence" value="ECO:0007669"/>
    <property type="project" value="UniProtKB-ARBA"/>
</dbReference>
<dbReference type="GO" id="GO:0032954">
    <property type="term" value="P:regulation of cytokinetic process"/>
    <property type="evidence" value="ECO:0007669"/>
    <property type="project" value="UniProtKB-ARBA"/>
</dbReference>
<dbReference type="InterPro" id="IPR000387">
    <property type="entry name" value="Tyr_Pase_dom"/>
</dbReference>
<dbReference type="AlphaFoldDB" id="W3VDY1"/>
<dbReference type="PROSITE" id="PS50056">
    <property type="entry name" value="TYR_PHOSPHATASE_2"/>
    <property type="match status" value="1"/>
</dbReference>
<dbReference type="InterPro" id="IPR036291">
    <property type="entry name" value="NAD(P)-bd_dom_sf"/>
</dbReference>
<feature type="region of interest" description="Disordered" evidence="14">
    <location>
        <begin position="532"/>
        <end position="643"/>
    </location>
</feature>
<dbReference type="InterPro" id="IPR003595">
    <property type="entry name" value="Tyr_Pase_cat"/>
</dbReference>
<dbReference type="InterPro" id="IPR044506">
    <property type="entry name" value="CDC14_C"/>
</dbReference>
<evidence type="ECO:0000256" key="13">
    <source>
        <dbReference type="ARBA" id="ARBA00023306"/>
    </source>
</evidence>
<dbReference type="SMART" id="SM00404">
    <property type="entry name" value="PTPc_motif"/>
    <property type="match status" value="1"/>
</dbReference>
<gene>
    <name evidence="17" type="ORF">PaG_06261</name>
</gene>
<dbReference type="SUPFAM" id="SSF52799">
    <property type="entry name" value="(Phosphotyrosine protein) phosphatases II"/>
    <property type="match status" value="2"/>
</dbReference>
<dbReference type="InterPro" id="IPR016130">
    <property type="entry name" value="Tyr_Pase_AS"/>
</dbReference>
<dbReference type="GO" id="GO:0005816">
    <property type="term" value="C:spindle pole body"/>
    <property type="evidence" value="ECO:0007669"/>
    <property type="project" value="UniProtKB-ARBA"/>
</dbReference>
<dbReference type="InterPro" id="IPR002347">
    <property type="entry name" value="SDR_fam"/>
</dbReference>
<feature type="compositionally biased region" description="Basic and acidic residues" evidence="14">
    <location>
        <begin position="22"/>
        <end position="33"/>
    </location>
</feature>
<evidence type="ECO:0000256" key="12">
    <source>
        <dbReference type="ARBA" id="ARBA00023254"/>
    </source>
</evidence>
<dbReference type="InterPro" id="IPR050561">
    <property type="entry name" value="PTP"/>
</dbReference>
<dbReference type="Gene3D" id="3.40.50.720">
    <property type="entry name" value="NAD(P)-binding Rossmann-like Domain"/>
    <property type="match status" value="1"/>
</dbReference>
<reference evidence="17 18" key="1">
    <citation type="journal article" date="2014" name="Genome Announc.">
        <title>Genome sequence of the basidiomycetous fungus Pseudozyma aphidis DSM70725, an efficient producer of biosurfactant mannosylerythritol lipids.</title>
        <authorList>
            <person name="Lorenz S."/>
            <person name="Guenther M."/>
            <person name="Grumaz C."/>
            <person name="Rupp S."/>
            <person name="Zibek S."/>
            <person name="Sohn K."/>
        </authorList>
    </citation>
    <scope>NUCLEOTIDE SEQUENCE [LARGE SCALE GENOMIC DNA]</scope>
    <source>
        <strain evidence="18">ATCC 32657 / CBS 517.83 / DSM 70725 / JCM 10318 / NBRC 10182 / NRRL Y-7954 / St-0401</strain>
    </source>
</reference>
<dbReference type="FunFam" id="3.90.190.10:FF:000112">
    <property type="entry name" value="Tyrosine-protein phosphatase CDC14 homolog"/>
    <property type="match status" value="1"/>
</dbReference>
<comment type="caution">
    <text evidence="17">The sequence shown here is derived from an EMBL/GenBank/DDBJ whole genome shotgun (WGS) entry which is preliminary data.</text>
</comment>
<dbReference type="PANTHER" id="PTHR23339">
    <property type="entry name" value="TYROSINE SPECIFIC PROTEIN PHOSPHATASE AND DUAL SPECIFICITY PROTEIN PHOSPHATASE"/>
    <property type="match status" value="1"/>
</dbReference>
<evidence type="ECO:0000256" key="10">
    <source>
        <dbReference type="ARBA" id="ARBA00022912"/>
    </source>
</evidence>
<proteinExistence type="inferred from homology"/>
<dbReference type="CDD" id="cd17657">
    <property type="entry name" value="CDC14_N"/>
    <property type="match status" value="1"/>
</dbReference>
<dbReference type="Pfam" id="PF13561">
    <property type="entry name" value="adh_short_C2"/>
    <property type="match status" value="1"/>
</dbReference>
<dbReference type="PRINTS" id="PR00080">
    <property type="entry name" value="SDRFAMILY"/>
</dbReference>
<dbReference type="GO" id="GO:0000278">
    <property type="term" value="P:mitotic cell cycle"/>
    <property type="evidence" value="ECO:0007669"/>
    <property type="project" value="UniProtKB-ARBA"/>
</dbReference>
<keyword evidence="6" id="KW-0597">Phosphoprotein</keyword>
<dbReference type="GO" id="GO:0004725">
    <property type="term" value="F:protein tyrosine phosphatase activity"/>
    <property type="evidence" value="ECO:0007669"/>
    <property type="project" value="UniProtKB-EC"/>
</dbReference>
<dbReference type="PROSITE" id="PS00383">
    <property type="entry name" value="TYR_PHOSPHATASE_1"/>
    <property type="match status" value="1"/>
</dbReference>
<evidence type="ECO:0000256" key="2">
    <source>
        <dbReference type="ARBA" id="ARBA00004496"/>
    </source>
</evidence>
<comment type="similarity">
    <text evidence="3">Belongs to the protein-tyrosine phosphatase family. Non-receptor class CDC14 subfamily.</text>
</comment>
<dbReference type="InterPro" id="IPR020422">
    <property type="entry name" value="TYR_PHOSPHATASE_DUAL_dom"/>
</dbReference>
<accession>W3VDY1</accession>
<evidence type="ECO:0000259" key="15">
    <source>
        <dbReference type="PROSITE" id="PS50054"/>
    </source>
</evidence>
<evidence type="ECO:0000256" key="8">
    <source>
        <dbReference type="ARBA" id="ARBA00022776"/>
    </source>
</evidence>
<dbReference type="PROSITE" id="PS50054">
    <property type="entry name" value="TYR_PHOSPHATASE_DUAL"/>
    <property type="match status" value="1"/>
</dbReference>
<dbReference type="SUPFAM" id="SSF51735">
    <property type="entry name" value="NAD(P)-binding Rossmann-fold domains"/>
    <property type="match status" value="1"/>
</dbReference>
<evidence type="ECO:0000256" key="1">
    <source>
        <dbReference type="ARBA" id="ARBA00004123"/>
    </source>
</evidence>
<comment type="subcellular location">
    <subcellularLocation>
        <location evidence="2">Cytoplasm</location>
    </subcellularLocation>
    <subcellularLocation>
        <location evidence="1">Nucleus</location>
    </subcellularLocation>
</comment>
<keyword evidence="18" id="KW-1185">Reference proteome</keyword>